<evidence type="ECO:0000313" key="2">
    <source>
        <dbReference type="EMBL" id="OHA81969.1"/>
    </source>
</evidence>
<name>A0A1G2SB97_9BACT</name>
<dbReference type="SUPFAM" id="SSF52540">
    <property type="entry name" value="P-loop containing nucleoside triphosphate hydrolases"/>
    <property type="match status" value="1"/>
</dbReference>
<dbReference type="InterPro" id="IPR027417">
    <property type="entry name" value="P-loop_NTPase"/>
</dbReference>
<dbReference type="GO" id="GO:0016787">
    <property type="term" value="F:hydrolase activity"/>
    <property type="evidence" value="ECO:0007669"/>
    <property type="project" value="InterPro"/>
</dbReference>
<organism evidence="2 3">
    <name type="scientific">Candidatus Yonathbacteria bacterium RIFCSPHIGHO2_02_FULL_44_14</name>
    <dbReference type="NCBI Taxonomy" id="1802724"/>
    <lineage>
        <taxon>Bacteria</taxon>
        <taxon>Candidatus Yonathiibacteriota</taxon>
    </lineage>
</organism>
<comment type="caution">
    <text evidence="2">The sequence shown here is derived from an EMBL/GenBank/DDBJ whole genome shotgun (WGS) entry which is preliminary data.</text>
</comment>
<protein>
    <recommendedName>
        <fullName evidence="1">Helicase ATP-binding domain-containing protein</fullName>
    </recommendedName>
</protein>
<reference evidence="2 3" key="1">
    <citation type="journal article" date="2016" name="Nat. Commun.">
        <title>Thousands of microbial genomes shed light on interconnected biogeochemical processes in an aquifer system.</title>
        <authorList>
            <person name="Anantharaman K."/>
            <person name="Brown C.T."/>
            <person name="Hug L.A."/>
            <person name="Sharon I."/>
            <person name="Castelle C.J."/>
            <person name="Probst A.J."/>
            <person name="Thomas B.C."/>
            <person name="Singh A."/>
            <person name="Wilkins M.J."/>
            <person name="Karaoz U."/>
            <person name="Brodie E.L."/>
            <person name="Williams K.H."/>
            <person name="Hubbard S.S."/>
            <person name="Banfield J.F."/>
        </authorList>
    </citation>
    <scope>NUCLEOTIDE SEQUENCE [LARGE SCALE GENOMIC DNA]</scope>
</reference>
<dbReference type="InterPro" id="IPR014001">
    <property type="entry name" value="Helicase_ATP-bd"/>
</dbReference>
<dbReference type="Pfam" id="PF04851">
    <property type="entry name" value="ResIII"/>
    <property type="match status" value="1"/>
</dbReference>
<dbReference type="AlphaFoldDB" id="A0A1G2SB97"/>
<dbReference type="PROSITE" id="PS51192">
    <property type="entry name" value="HELICASE_ATP_BIND_1"/>
    <property type="match status" value="1"/>
</dbReference>
<evidence type="ECO:0000313" key="3">
    <source>
        <dbReference type="Proteomes" id="UP000179118"/>
    </source>
</evidence>
<dbReference type="Gene3D" id="3.40.50.300">
    <property type="entry name" value="P-loop containing nucleotide triphosphate hydrolases"/>
    <property type="match status" value="1"/>
</dbReference>
<dbReference type="GO" id="GO:0003677">
    <property type="term" value="F:DNA binding"/>
    <property type="evidence" value="ECO:0007669"/>
    <property type="project" value="InterPro"/>
</dbReference>
<dbReference type="Proteomes" id="UP000179118">
    <property type="component" value="Unassembled WGS sequence"/>
</dbReference>
<dbReference type="GO" id="GO:0005524">
    <property type="term" value="F:ATP binding"/>
    <property type="evidence" value="ECO:0007669"/>
    <property type="project" value="InterPro"/>
</dbReference>
<gene>
    <name evidence="2" type="ORF">A3D51_03795</name>
</gene>
<accession>A0A1G2SB97</accession>
<feature type="domain" description="Helicase ATP-binding" evidence="1">
    <location>
        <begin position="142"/>
        <end position="223"/>
    </location>
</feature>
<evidence type="ECO:0000259" key="1">
    <source>
        <dbReference type="PROSITE" id="PS51192"/>
    </source>
</evidence>
<sequence length="223" mass="25385">MHKHTREELDRVYNLLLTRNNDINQPSSDPYMNIAIDGAMHIKKQGLPSSVSTFIKEELNLFNKEYVAKKRMGKSVFGTEKYFNLIHDDNDELSLPRGFLEKFTGYLDKENVAYNITENYKKHKSLKFKSNITLHKEQEKILVALRNKTNGIIISHPGSGKTIIALELIAKLGLPTLILVNRNQLLSQWVERVEQFLGIPKTQIGVISGVKKKVGKQIAIATI</sequence>
<dbReference type="InterPro" id="IPR006935">
    <property type="entry name" value="Helicase/UvrB_N"/>
</dbReference>
<proteinExistence type="predicted"/>
<dbReference type="EMBL" id="MHUT01000002">
    <property type="protein sequence ID" value="OHA81969.1"/>
    <property type="molecule type" value="Genomic_DNA"/>
</dbReference>